<evidence type="ECO:0000313" key="5">
    <source>
        <dbReference type="Proteomes" id="UP001565243"/>
    </source>
</evidence>
<sequence>MNSSLYRQSAITHRTNVWKGKALLVRGLPVWVHLLITAIFLISLTLLLTFGSYTHRVTVSGELASVPRPVTVASPDQGFVINKFVSPGDNAKKGQPLYEIDISRTTRSGVVSVQHRQSTQEQLRIVDDIIGRLRENRRITLATLEQEKASYAAAFEHSTKILKQAASGLKEMKQNMESYRRYQQAGLINRDQLSQQTSLFYQQQNDHLTLSGQREQNALQVLALEGDIRTRAADFDNEIFRMEMQRSVLARQNTEDDASGTLLITSPVNGRVDTVSLTLGQSTRSGDTLAQIIPDVKPHWELVMWIPDSALPFIKTDAPVNIRYSAFPSEKFGLFPGRIAEVSVTPAGMQERSHWASAPGADTGIPQTWYRLTITPDVTHFVWQGQRLKAGNGLRADCTLFLEKRRLWQWVLSPLYEMRDSTRGAING</sequence>
<gene>
    <name evidence="4" type="ORF">AB6T85_14915</name>
</gene>
<organism evidence="4 5">
    <name type="scientific">Erwinia aeris</name>
    <dbReference type="NCBI Taxonomy" id="3239803"/>
    <lineage>
        <taxon>Bacteria</taxon>
        <taxon>Pseudomonadati</taxon>
        <taxon>Pseudomonadota</taxon>
        <taxon>Gammaproteobacteria</taxon>
        <taxon>Enterobacterales</taxon>
        <taxon>Erwiniaceae</taxon>
        <taxon>Erwinia</taxon>
    </lineage>
</organism>
<dbReference type="PANTHER" id="PTHR30386:SF28">
    <property type="entry name" value="EXPORTED PROTEIN"/>
    <property type="match status" value="1"/>
</dbReference>
<evidence type="ECO:0000256" key="1">
    <source>
        <dbReference type="ARBA" id="ARBA00009477"/>
    </source>
</evidence>
<feature type="transmembrane region" description="Helical" evidence="2">
    <location>
        <begin position="30"/>
        <end position="50"/>
    </location>
</feature>
<evidence type="ECO:0000256" key="2">
    <source>
        <dbReference type="SAM" id="Phobius"/>
    </source>
</evidence>
<dbReference type="InterPro" id="IPR050739">
    <property type="entry name" value="MFP"/>
</dbReference>
<dbReference type="PANTHER" id="PTHR30386">
    <property type="entry name" value="MEMBRANE FUSION SUBUNIT OF EMRAB-TOLC MULTIDRUG EFFLUX PUMP"/>
    <property type="match status" value="1"/>
</dbReference>
<comment type="caution">
    <text evidence="4">The sequence shown here is derived from an EMBL/GenBank/DDBJ whole genome shotgun (WGS) entry which is preliminary data.</text>
</comment>
<dbReference type="RefSeq" id="WP_369895999.1">
    <property type="nucleotide sequence ID" value="NZ_JBGFFX010000009.1"/>
</dbReference>
<keyword evidence="2" id="KW-1133">Transmembrane helix</keyword>
<comment type="similarity">
    <text evidence="1">Belongs to the membrane fusion protein (MFP) (TC 8.A.1) family.</text>
</comment>
<keyword evidence="2" id="KW-0812">Transmembrane</keyword>
<feature type="domain" description="Multidrug resistance protein MdtA-like barrel-sandwich hybrid" evidence="3">
    <location>
        <begin position="69"/>
        <end position="292"/>
    </location>
</feature>
<dbReference type="EMBL" id="JBGFFX010000009">
    <property type="protein sequence ID" value="MEY8771688.1"/>
    <property type="molecule type" value="Genomic_DNA"/>
</dbReference>
<reference evidence="4 5" key="1">
    <citation type="submission" date="2024-07" db="EMBL/GenBank/DDBJ databases">
        <authorList>
            <person name="Hebao G."/>
        </authorList>
    </citation>
    <scope>NUCLEOTIDE SEQUENCE [LARGE SCALE GENOMIC DNA]</scope>
    <source>
        <strain evidence="4 5">ACCC 02193</strain>
    </source>
</reference>
<evidence type="ECO:0000313" key="4">
    <source>
        <dbReference type="EMBL" id="MEY8771688.1"/>
    </source>
</evidence>
<dbReference type="Proteomes" id="UP001565243">
    <property type="component" value="Unassembled WGS sequence"/>
</dbReference>
<keyword evidence="2" id="KW-0472">Membrane</keyword>
<proteinExistence type="inferred from homology"/>
<protein>
    <submittedName>
        <fullName evidence="4">HlyD family secretion protein</fullName>
    </submittedName>
</protein>
<name>A0ABV4E9W4_9GAMM</name>
<dbReference type="Pfam" id="PF25917">
    <property type="entry name" value="BSH_RND"/>
    <property type="match status" value="1"/>
</dbReference>
<dbReference type="PRINTS" id="PR01490">
    <property type="entry name" value="RTXTOXIND"/>
</dbReference>
<accession>A0ABV4E9W4</accession>
<keyword evidence="5" id="KW-1185">Reference proteome</keyword>
<evidence type="ECO:0000259" key="3">
    <source>
        <dbReference type="Pfam" id="PF25917"/>
    </source>
</evidence>
<dbReference type="InterPro" id="IPR058625">
    <property type="entry name" value="MdtA-like_BSH"/>
</dbReference>